<reference evidence="12" key="2">
    <citation type="journal article" date="2021" name="PeerJ">
        <title>Extensive microbial diversity within the chicken gut microbiome revealed by metagenomics and culture.</title>
        <authorList>
            <person name="Gilroy R."/>
            <person name="Ravi A."/>
            <person name="Getino M."/>
            <person name="Pursley I."/>
            <person name="Horton D.L."/>
            <person name="Alikhan N.F."/>
            <person name="Baker D."/>
            <person name="Gharbi K."/>
            <person name="Hall N."/>
            <person name="Watson M."/>
            <person name="Adriaenssens E.M."/>
            <person name="Foster-Nyarko E."/>
            <person name="Jarju S."/>
            <person name="Secka A."/>
            <person name="Antonio M."/>
            <person name="Oren A."/>
            <person name="Chaudhuri R.R."/>
            <person name="La Ragione R."/>
            <person name="Hildebrand F."/>
            <person name="Pallen M.J."/>
        </authorList>
    </citation>
    <scope>NUCLEOTIDE SEQUENCE</scope>
    <source>
        <strain evidence="12">ChiHile30-977</strain>
    </source>
</reference>
<dbReference type="GO" id="GO:0046872">
    <property type="term" value="F:metal ion binding"/>
    <property type="evidence" value="ECO:0007669"/>
    <property type="project" value="UniProtKB-KW"/>
</dbReference>
<feature type="domain" description="4Fe-4S ferredoxin-type" evidence="10">
    <location>
        <begin position="45"/>
        <end position="74"/>
    </location>
</feature>
<organism evidence="12 13">
    <name type="scientific">Candidatus Avichristensenella intestinipullorum</name>
    <dbReference type="NCBI Taxonomy" id="2840693"/>
    <lineage>
        <taxon>Bacteria</taxon>
        <taxon>Bacillati</taxon>
        <taxon>Bacillota</taxon>
        <taxon>Clostridia</taxon>
        <taxon>Candidatus Avichristensenella</taxon>
    </lineage>
</organism>
<accession>A0A9D1CJM6</accession>
<evidence type="ECO:0000259" key="11">
    <source>
        <dbReference type="PROSITE" id="PS51918"/>
    </source>
</evidence>
<sequence>MALHVFDVQRFSADDGPGIRTTFFLKGCNLRCLWCHNPEGIAPERQILFLEARCVRCGACAAACPHAAHALDAAGNHRFLRERCTACSACVGVCPAEALVRKGRPMSTEEVAAEALQDEAFYRASGGGVTFSGGEPLLQADALAEALSCCEKAGLHTAVDTAGLVDWRAFETVLPHTRLFLFDFKALSEPLHRRLTGRGNAMILENLRRLSGCGRTLWVRIPLIKGMNLRDAHDGQWRRMLDWLAGLDRLDRLDILPYHRLGESKYASLGAAAYTDARQLFSREELSALLFDARARGLPAHCAYVPETAGEPYKE</sequence>
<evidence type="ECO:0000313" key="13">
    <source>
        <dbReference type="Proteomes" id="UP000886819"/>
    </source>
</evidence>
<dbReference type="InterPro" id="IPR013785">
    <property type="entry name" value="Aldolase_TIM"/>
</dbReference>
<evidence type="ECO:0000259" key="10">
    <source>
        <dbReference type="PROSITE" id="PS51379"/>
    </source>
</evidence>
<dbReference type="Pfam" id="PF04055">
    <property type="entry name" value="Radical_SAM"/>
    <property type="match status" value="1"/>
</dbReference>
<evidence type="ECO:0000313" key="12">
    <source>
        <dbReference type="EMBL" id="HIQ63937.1"/>
    </source>
</evidence>
<dbReference type="Gene3D" id="3.20.20.70">
    <property type="entry name" value="Aldolase class I"/>
    <property type="match status" value="1"/>
</dbReference>
<dbReference type="PROSITE" id="PS00198">
    <property type="entry name" value="4FE4S_FER_1"/>
    <property type="match status" value="1"/>
</dbReference>
<keyword evidence="7" id="KW-0408">Iron</keyword>
<keyword evidence="5" id="KW-0479">Metal-binding</keyword>
<dbReference type="PROSITE" id="PS51379">
    <property type="entry name" value="4FE4S_FER_2"/>
    <property type="match status" value="2"/>
</dbReference>
<evidence type="ECO:0000256" key="2">
    <source>
        <dbReference type="ARBA" id="ARBA00009777"/>
    </source>
</evidence>
<reference evidence="12" key="1">
    <citation type="submission" date="2020-10" db="EMBL/GenBank/DDBJ databases">
        <authorList>
            <person name="Gilroy R."/>
        </authorList>
    </citation>
    <scope>NUCLEOTIDE SEQUENCE</scope>
    <source>
        <strain evidence="12">ChiHile30-977</strain>
    </source>
</reference>
<dbReference type="PIRSF" id="PIRSF000371">
    <property type="entry name" value="PFL_act_enz"/>
    <property type="match status" value="1"/>
</dbReference>
<dbReference type="SFLD" id="SFLDG01066">
    <property type="entry name" value="organic_radical-activating_enz"/>
    <property type="match status" value="1"/>
</dbReference>
<evidence type="ECO:0000256" key="7">
    <source>
        <dbReference type="ARBA" id="ARBA00023004"/>
    </source>
</evidence>
<comment type="catalytic activity">
    <reaction evidence="9">
        <text>glycyl-[protein] + reduced [flavodoxin] + S-adenosyl-L-methionine = glycin-2-yl radical-[protein] + semiquinone [flavodoxin] + 5'-deoxyadenosine + L-methionine + H(+)</text>
        <dbReference type="Rhea" id="RHEA:61976"/>
        <dbReference type="Rhea" id="RHEA-COMP:10622"/>
        <dbReference type="Rhea" id="RHEA-COMP:14480"/>
        <dbReference type="Rhea" id="RHEA-COMP:15993"/>
        <dbReference type="Rhea" id="RHEA-COMP:15994"/>
        <dbReference type="ChEBI" id="CHEBI:15378"/>
        <dbReference type="ChEBI" id="CHEBI:17319"/>
        <dbReference type="ChEBI" id="CHEBI:29947"/>
        <dbReference type="ChEBI" id="CHEBI:32722"/>
        <dbReference type="ChEBI" id="CHEBI:57618"/>
        <dbReference type="ChEBI" id="CHEBI:57844"/>
        <dbReference type="ChEBI" id="CHEBI:59789"/>
        <dbReference type="ChEBI" id="CHEBI:140311"/>
    </reaction>
</comment>
<dbReference type="InterPro" id="IPR040074">
    <property type="entry name" value="BssD/PflA/YjjW"/>
</dbReference>
<dbReference type="PANTHER" id="PTHR30352:SF4">
    <property type="entry name" value="PYRUVATE FORMATE-LYASE 2-ACTIVATING ENZYME"/>
    <property type="match status" value="1"/>
</dbReference>
<keyword evidence="8" id="KW-0411">Iron-sulfur</keyword>
<dbReference type="Pfam" id="PF00037">
    <property type="entry name" value="Fer4"/>
    <property type="match status" value="2"/>
</dbReference>
<dbReference type="GO" id="GO:0051539">
    <property type="term" value="F:4 iron, 4 sulfur cluster binding"/>
    <property type="evidence" value="ECO:0007669"/>
    <property type="project" value="UniProtKB-KW"/>
</dbReference>
<evidence type="ECO:0000256" key="8">
    <source>
        <dbReference type="ARBA" id="ARBA00023014"/>
    </source>
</evidence>
<dbReference type="InterPro" id="IPR017900">
    <property type="entry name" value="4Fe4S_Fe_S_CS"/>
</dbReference>
<dbReference type="NCBIfam" id="TIGR02494">
    <property type="entry name" value="PFLE_PFLC"/>
    <property type="match status" value="1"/>
</dbReference>
<dbReference type="Proteomes" id="UP000886819">
    <property type="component" value="Unassembled WGS sequence"/>
</dbReference>
<dbReference type="SFLD" id="SFLDG01118">
    <property type="entry name" value="activating_enzymes__group_2"/>
    <property type="match status" value="1"/>
</dbReference>
<dbReference type="Gene3D" id="3.30.70.20">
    <property type="match status" value="1"/>
</dbReference>
<comment type="similarity">
    <text evidence="2">Belongs to the organic radical-activating enzymes family.</text>
</comment>
<dbReference type="InterPro" id="IPR034457">
    <property type="entry name" value="Organic_radical-activating"/>
</dbReference>
<dbReference type="PROSITE" id="PS01087">
    <property type="entry name" value="RADICAL_ACTIVATING"/>
    <property type="match status" value="1"/>
</dbReference>
<dbReference type="EMBL" id="DVFI01000140">
    <property type="protein sequence ID" value="HIQ63937.1"/>
    <property type="molecule type" value="Genomic_DNA"/>
</dbReference>
<dbReference type="SFLD" id="SFLDS00029">
    <property type="entry name" value="Radical_SAM"/>
    <property type="match status" value="1"/>
</dbReference>
<keyword evidence="6" id="KW-0560">Oxidoreductase</keyword>
<feature type="domain" description="Radical SAM core" evidence="11">
    <location>
        <begin position="14"/>
        <end position="301"/>
    </location>
</feature>
<dbReference type="SUPFAM" id="SSF54862">
    <property type="entry name" value="4Fe-4S ferredoxins"/>
    <property type="match status" value="1"/>
</dbReference>
<dbReference type="PROSITE" id="PS51918">
    <property type="entry name" value="RADICAL_SAM"/>
    <property type="match status" value="1"/>
</dbReference>
<comment type="caution">
    <text evidence="12">The sequence shown here is derived from an EMBL/GenBank/DDBJ whole genome shotgun (WGS) entry which is preliminary data.</text>
</comment>
<comment type="cofactor">
    <cofactor evidence="1">
        <name>[4Fe-4S] cluster</name>
        <dbReference type="ChEBI" id="CHEBI:49883"/>
    </cofactor>
</comment>
<dbReference type="InterPro" id="IPR007197">
    <property type="entry name" value="rSAM"/>
</dbReference>
<dbReference type="InterPro" id="IPR012839">
    <property type="entry name" value="Organic_radical_activase"/>
</dbReference>
<dbReference type="GO" id="GO:0016491">
    <property type="term" value="F:oxidoreductase activity"/>
    <property type="evidence" value="ECO:0007669"/>
    <property type="project" value="UniProtKB-KW"/>
</dbReference>
<keyword evidence="4" id="KW-0949">S-adenosyl-L-methionine</keyword>
<protein>
    <submittedName>
        <fullName evidence="12">Glycyl-radical enzyme activating protein</fullName>
    </submittedName>
</protein>
<dbReference type="AlphaFoldDB" id="A0A9D1CJM6"/>
<dbReference type="SUPFAM" id="SSF102114">
    <property type="entry name" value="Radical SAM enzymes"/>
    <property type="match status" value="1"/>
</dbReference>
<proteinExistence type="inferred from homology"/>
<gene>
    <name evidence="12" type="ORF">IAA66_10235</name>
</gene>
<evidence type="ECO:0000256" key="4">
    <source>
        <dbReference type="ARBA" id="ARBA00022691"/>
    </source>
</evidence>
<feature type="domain" description="4Fe-4S ferredoxin-type" evidence="10">
    <location>
        <begin position="75"/>
        <end position="104"/>
    </location>
</feature>
<dbReference type="InterPro" id="IPR017896">
    <property type="entry name" value="4Fe4S_Fe-S-bd"/>
</dbReference>
<name>A0A9D1CJM6_9FIRM</name>
<evidence type="ECO:0000256" key="1">
    <source>
        <dbReference type="ARBA" id="ARBA00001966"/>
    </source>
</evidence>
<evidence type="ECO:0000256" key="9">
    <source>
        <dbReference type="ARBA" id="ARBA00047365"/>
    </source>
</evidence>
<keyword evidence="3" id="KW-0004">4Fe-4S</keyword>
<evidence type="ECO:0000256" key="6">
    <source>
        <dbReference type="ARBA" id="ARBA00023002"/>
    </source>
</evidence>
<dbReference type="InterPro" id="IPR001989">
    <property type="entry name" value="Radical_activat_CS"/>
</dbReference>
<dbReference type="PANTHER" id="PTHR30352">
    <property type="entry name" value="PYRUVATE FORMATE-LYASE-ACTIVATING ENZYME"/>
    <property type="match status" value="1"/>
</dbReference>
<dbReference type="InterPro" id="IPR058240">
    <property type="entry name" value="rSAM_sf"/>
</dbReference>
<evidence type="ECO:0000256" key="3">
    <source>
        <dbReference type="ARBA" id="ARBA00022485"/>
    </source>
</evidence>
<evidence type="ECO:0000256" key="5">
    <source>
        <dbReference type="ARBA" id="ARBA00022723"/>
    </source>
</evidence>